<organism evidence="1 2">
    <name type="scientific">Metabacillus hrfriensis</name>
    <dbReference type="NCBI Taxonomy" id="3048891"/>
    <lineage>
        <taxon>Bacteria</taxon>
        <taxon>Bacillati</taxon>
        <taxon>Bacillota</taxon>
        <taxon>Bacilli</taxon>
        <taxon>Bacillales</taxon>
        <taxon>Bacillaceae</taxon>
        <taxon>Metabacillus</taxon>
    </lineage>
</organism>
<keyword evidence="2" id="KW-1185">Reference proteome</keyword>
<dbReference type="EMBL" id="CP126116">
    <property type="protein sequence ID" value="WHZ58932.1"/>
    <property type="molecule type" value="Genomic_DNA"/>
</dbReference>
<protein>
    <submittedName>
        <fullName evidence="1">Uncharacterized protein</fullName>
    </submittedName>
</protein>
<reference evidence="2" key="1">
    <citation type="journal article" date="2025" name="Aquaculture">
        <title>Assessment of the bioflocculant production and safety properties of Metabacillus hrfriensis sp. nov. based on phenotypic and whole-genome sequencing analysis.</title>
        <authorList>
            <person name="Zhang R."/>
            <person name="Zhao Z."/>
            <person name="Luo L."/>
            <person name="Wang S."/>
            <person name="Guo K."/>
            <person name="Xu W."/>
        </authorList>
    </citation>
    <scope>NUCLEOTIDE SEQUENCE [LARGE SCALE GENOMIC DNA]</scope>
    <source>
        <strain evidence="2">CT-WN-B3</strain>
    </source>
</reference>
<sequence length="91" mass="10357">MRKVIFFNFEESNNIKQKLAGLTEGDEVNVHLGEKIHYEAAFKSYNSKDETAAFIIDRFYENGGELVTFHLDEITGLELPLSEDAVEGEDE</sequence>
<name>A0ACD4REW3_9BACI</name>
<evidence type="ECO:0000313" key="2">
    <source>
        <dbReference type="Proteomes" id="UP001226091"/>
    </source>
</evidence>
<proteinExistence type="predicted"/>
<accession>A0ACD4REW3</accession>
<evidence type="ECO:0000313" key="1">
    <source>
        <dbReference type="EMBL" id="WHZ58932.1"/>
    </source>
</evidence>
<dbReference type="Proteomes" id="UP001226091">
    <property type="component" value="Chromosome"/>
</dbReference>
<gene>
    <name evidence="1" type="ORF">QLQ22_06230</name>
</gene>